<evidence type="ECO:0000256" key="1">
    <source>
        <dbReference type="ARBA" id="ARBA00005417"/>
    </source>
</evidence>
<feature type="compositionally biased region" description="Polar residues" evidence="5">
    <location>
        <begin position="65"/>
        <end position="80"/>
    </location>
</feature>
<dbReference type="Gene3D" id="3.40.50.300">
    <property type="entry name" value="P-loop containing nucleotide triphosphate hydrolases"/>
    <property type="match status" value="1"/>
</dbReference>
<feature type="domain" description="ABC transporter" evidence="6">
    <location>
        <begin position="2"/>
        <end position="288"/>
    </location>
</feature>
<evidence type="ECO:0000256" key="5">
    <source>
        <dbReference type="SAM" id="MobiDB-lite"/>
    </source>
</evidence>
<dbReference type="GO" id="GO:0043190">
    <property type="term" value="C:ATP-binding cassette (ABC) transporter complex"/>
    <property type="evidence" value="ECO:0007669"/>
    <property type="project" value="TreeGrafter"/>
</dbReference>
<keyword evidence="3" id="KW-0547">Nucleotide-binding</keyword>
<gene>
    <name evidence="7" type="ORF">C3F09_11850</name>
</gene>
<comment type="similarity">
    <text evidence="1">Belongs to the ABC transporter superfamily.</text>
</comment>
<dbReference type="PROSITE" id="PS50893">
    <property type="entry name" value="ABC_TRANSPORTER_2"/>
    <property type="match status" value="1"/>
</dbReference>
<dbReference type="InterPro" id="IPR003593">
    <property type="entry name" value="AAA+_ATPase"/>
</dbReference>
<dbReference type="Pfam" id="PF00005">
    <property type="entry name" value="ABC_tran"/>
    <property type="match status" value="1"/>
</dbReference>
<protein>
    <recommendedName>
        <fullName evidence="6">ABC transporter domain-containing protein</fullName>
    </recommendedName>
</protein>
<feature type="region of interest" description="Disordered" evidence="5">
    <location>
        <begin position="63"/>
        <end position="91"/>
    </location>
</feature>
<reference evidence="7 8" key="1">
    <citation type="journal article" date="2018" name="ISME J.">
        <title>A methanotrophic archaeon couples anaerobic oxidation of methane to Fe(III) reduction.</title>
        <authorList>
            <person name="Cai C."/>
            <person name="Leu A.O."/>
            <person name="Xie G.J."/>
            <person name="Guo J."/>
            <person name="Feng Y."/>
            <person name="Zhao J.X."/>
            <person name="Tyson G.W."/>
            <person name="Yuan Z."/>
            <person name="Hu S."/>
        </authorList>
    </citation>
    <scope>NUCLEOTIDE SEQUENCE [LARGE SCALE GENOMIC DNA]</scope>
    <source>
        <strain evidence="7">FeB_12</strain>
    </source>
</reference>
<dbReference type="InterPro" id="IPR050095">
    <property type="entry name" value="ECF_ABC_transporter_ATP-bd"/>
</dbReference>
<dbReference type="CDD" id="cd03225">
    <property type="entry name" value="ABC_cobalt_CbiO_domain1"/>
    <property type="match status" value="1"/>
</dbReference>
<evidence type="ECO:0000313" key="8">
    <source>
        <dbReference type="Proteomes" id="UP000250918"/>
    </source>
</evidence>
<dbReference type="InterPro" id="IPR003439">
    <property type="entry name" value="ABC_transporter-like_ATP-bd"/>
</dbReference>
<dbReference type="AlphaFoldDB" id="A0A855WUP7"/>
<dbReference type="EMBL" id="PQAP01000205">
    <property type="protein sequence ID" value="PWB68343.1"/>
    <property type="molecule type" value="Genomic_DNA"/>
</dbReference>
<dbReference type="PANTHER" id="PTHR43553:SF24">
    <property type="entry name" value="ENERGY-COUPLING FACTOR TRANSPORTER ATP-BINDING PROTEIN ECFA1"/>
    <property type="match status" value="1"/>
</dbReference>
<evidence type="ECO:0000256" key="4">
    <source>
        <dbReference type="ARBA" id="ARBA00022840"/>
    </source>
</evidence>
<sequence>MVRTRDISFGYATGASIINVLSLEWRRGETIGLVGPSGSGKSTLGALLCGLVKPTQGRIEFLAEPSTSDTLTSPNQTPQDGSTSSRGAASATKRSQFWSFVSKLRLLRRPVKDGPPRNDEATGLQVQCRPGTVIGAFQQPERQFFLKTCAEEVAFGPKNIGEALLEIEVGEYLSLVGLEPSRFGSRDPFSLSMGEKRRLAFAAILSMNPVFVVFDEPTCGLDPEGVGRFVRLSKALHEQKVGQIIISHDGDLVKGLCERVVYLRGDGKAEQVAIDDFLSSQLYRGVVS</sequence>
<organism evidence="7 8">
    <name type="scientific">candidate division GN15 bacterium</name>
    <dbReference type="NCBI Taxonomy" id="2072418"/>
    <lineage>
        <taxon>Bacteria</taxon>
        <taxon>candidate division GN15</taxon>
    </lineage>
</organism>
<dbReference type="PANTHER" id="PTHR43553">
    <property type="entry name" value="HEAVY METAL TRANSPORTER"/>
    <property type="match status" value="1"/>
</dbReference>
<dbReference type="GO" id="GO:0042626">
    <property type="term" value="F:ATPase-coupled transmembrane transporter activity"/>
    <property type="evidence" value="ECO:0007669"/>
    <property type="project" value="TreeGrafter"/>
</dbReference>
<keyword evidence="4" id="KW-0067">ATP-binding</keyword>
<dbReference type="GO" id="GO:0005524">
    <property type="term" value="F:ATP binding"/>
    <property type="evidence" value="ECO:0007669"/>
    <property type="project" value="UniProtKB-KW"/>
</dbReference>
<evidence type="ECO:0000256" key="2">
    <source>
        <dbReference type="ARBA" id="ARBA00022448"/>
    </source>
</evidence>
<proteinExistence type="inferred from homology"/>
<dbReference type="Proteomes" id="UP000250918">
    <property type="component" value="Unassembled WGS sequence"/>
</dbReference>
<evidence type="ECO:0000256" key="3">
    <source>
        <dbReference type="ARBA" id="ARBA00022741"/>
    </source>
</evidence>
<keyword evidence="2" id="KW-0813">Transport</keyword>
<evidence type="ECO:0000313" key="7">
    <source>
        <dbReference type="EMBL" id="PWB68343.1"/>
    </source>
</evidence>
<evidence type="ECO:0000259" key="6">
    <source>
        <dbReference type="PROSITE" id="PS50893"/>
    </source>
</evidence>
<dbReference type="InterPro" id="IPR015856">
    <property type="entry name" value="ABC_transpr_CbiO/EcfA_su"/>
</dbReference>
<name>A0A855WUP7_9BACT</name>
<dbReference type="SUPFAM" id="SSF52540">
    <property type="entry name" value="P-loop containing nucleoside triphosphate hydrolases"/>
    <property type="match status" value="1"/>
</dbReference>
<dbReference type="GO" id="GO:0016887">
    <property type="term" value="F:ATP hydrolysis activity"/>
    <property type="evidence" value="ECO:0007669"/>
    <property type="project" value="InterPro"/>
</dbReference>
<feature type="compositionally biased region" description="Low complexity" evidence="5">
    <location>
        <begin position="81"/>
        <end position="91"/>
    </location>
</feature>
<comment type="caution">
    <text evidence="7">The sequence shown here is derived from an EMBL/GenBank/DDBJ whole genome shotgun (WGS) entry which is preliminary data.</text>
</comment>
<accession>A0A855WUP7</accession>
<dbReference type="SMART" id="SM00382">
    <property type="entry name" value="AAA"/>
    <property type="match status" value="1"/>
</dbReference>
<dbReference type="InterPro" id="IPR027417">
    <property type="entry name" value="P-loop_NTPase"/>
</dbReference>